<keyword evidence="3" id="KW-1185">Reference proteome</keyword>
<sequence length="208" mass="23655">MPEYFRHDLIWRGNENLPYVVTRQPAISSDKLLVARCLGLDKSVLSRQTFLIDTSEITNHTMPVKLMDILNEPELREKIIASDQQTFILSMLDKLANTISVCCYGSFSWEYLTNKIYTTATSDLDLLFYVKNEAKLSGVADLFDKLNSCAKLPIDGEIIFNRKCSVAIREWFNSSLAFSEKILVKTSHEVNLLTQREVFQYAGISPAA</sequence>
<dbReference type="RefSeq" id="WP_102951297.1">
    <property type="nucleotide sequence ID" value="NZ_CP024847.1"/>
</dbReference>
<dbReference type="KEGG" id="nba:CUN60_06705"/>
<proteinExistence type="predicted"/>
<accession>A0A2I7N6C3</accession>
<protein>
    <recommendedName>
        <fullName evidence="1">Phosphoribosyl-dephospho-CoA transferase MdcG C-terminal domain-containing protein</fullName>
    </recommendedName>
</protein>
<dbReference type="AlphaFoldDB" id="A0A2I7N6C3"/>
<dbReference type="InterPro" id="IPR049180">
    <property type="entry name" value="MdcG_C"/>
</dbReference>
<gene>
    <name evidence="2" type="ORF">CUN60_06705</name>
</gene>
<evidence type="ECO:0000313" key="3">
    <source>
        <dbReference type="Proteomes" id="UP000236655"/>
    </source>
</evidence>
<evidence type="ECO:0000259" key="1">
    <source>
        <dbReference type="Pfam" id="PF10620"/>
    </source>
</evidence>
<dbReference type="OrthoDB" id="8562329at2"/>
<name>A0A2I7N6C3_9NEIS</name>
<feature type="domain" description="Phosphoribosyl-dephospho-CoA transferase MdcG C-terminal" evidence="1">
    <location>
        <begin position="98"/>
        <end position="194"/>
    </location>
</feature>
<organism evidence="2 3">
    <name type="scientific">Aquella oligotrophica</name>
    <dbReference type="NCBI Taxonomy" id="2067065"/>
    <lineage>
        <taxon>Bacteria</taxon>
        <taxon>Pseudomonadati</taxon>
        <taxon>Pseudomonadota</taxon>
        <taxon>Betaproteobacteria</taxon>
        <taxon>Neisseriales</taxon>
        <taxon>Neisseriaceae</taxon>
        <taxon>Aquella</taxon>
    </lineage>
</organism>
<reference evidence="3" key="1">
    <citation type="submission" date="2017-11" db="EMBL/GenBank/DDBJ databases">
        <authorList>
            <person name="Chan K.G."/>
            <person name="Lee L.S."/>
        </authorList>
    </citation>
    <scope>NUCLEOTIDE SEQUENCE [LARGE SCALE GENOMIC DNA]</scope>
    <source>
        <strain evidence="3">DSM 100970</strain>
    </source>
</reference>
<evidence type="ECO:0000313" key="2">
    <source>
        <dbReference type="EMBL" id="AUR52001.1"/>
    </source>
</evidence>
<dbReference type="Pfam" id="PF10620">
    <property type="entry name" value="MdcG"/>
    <property type="match status" value="1"/>
</dbReference>
<dbReference type="EMBL" id="CP024847">
    <property type="protein sequence ID" value="AUR52001.1"/>
    <property type="molecule type" value="Genomic_DNA"/>
</dbReference>
<dbReference type="Proteomes" id="UP000236655">
    <property type="component" value="Chromosome"/>
</dbReference>